<dbReference type="PANTHER" id="PTHR28014:SF1">
    <property type="entry name" value="NEGATIVE REGULATOR OF RAS-CAMP PATHWAY"/>
    <property type="match status" value="1"/>
</dbReference>
<evidence type="ECO:0000313" key="2">
    <source>
        <dbReference type="EMBL" id="KAK9766255.1"/>
    </source>
</evidence>
<evidence type="ECO:0000313" key="3">
    <source>
        <dbReference type="Proteomes" id="UP001479436"/>
    </source>
</evidence>
<dbReference type="EMBL" id="JASJQH010000173">
    <property type="protein sequence ID" value="KAK9766255.1"/>
    <property type="molecule type" value="Genomic_DNA"/>
</dbReference>
<accession>A0ABR2WXT8</accession>
<dbReference type="PANTHER" id="PTHR28014">
    <property type="entry name" value="NEGATIVE REGULATOR OF RAS-CAMP PATHWAY"/>
    <property type="match status" value="1"/>
</dbReference>
<reference evidence="2 3" key="1">
    <citation type="submission" date="2023-04" db="EMBL/GenBank/DDBJ databases">
        <title>Genome of Basidiobolus ranarum AG-B5.</title>
        <authorList>
            <person name="Stajich J.E."/>
            <person name="Carter-House D."/>
            <person name="Gryganskyi A."/>
        </authorList>
    </citation>
    <scope>NUCLEOTIDE SEQUENCE [LARGE SCALE GENOMIC DNA]</scope>
    <source>
        <strain evidence="2 3">AG-B5</strain>
    </source>
</reference>
<gene>
    <name evidence="2" type="ORF">K7432_004798</name>
</gene>
<dbReference type="InterPro" id="IPR013860">
    <property type="entry name" value="AreA_GATA"/>
</dbReference>
<dbReference type="Pfam" id="PF08550">
    <property type="entry name" value="GATA_AreA"/>
    <property type="match status" value="1"/>
</dbReference>
<name>A0ABR2WXT8_9FUNG</name>
<protein>
    <recommendedName>
        <fullName evidence="1">Nitrogen regulatory protein areA GATA-like domain-containing protein</fullName>
    </recommendedName>
</protein>
<sequence>MPGILSEPVLTLALDNIHKLREIDCDNLYSMWAVFAKCKENLLNGQRLENISWRLWFRQSTSEREFGRKSTSVTGLEACSRSAPTPGSDLIVTLNNPPQQFSSPLLHKLSDSISTGLELAGDDTNSFSSTLDKLNLNQSSVEKQNFHPIRSIRPRRVESVSNLQPQVVIKNSLDNQEPETVSEVAPETPLNEDRKRKIFFIAESLGEESYIEQTPFIKSKNSRTVMDLQALAHFPADSSLEFSVSNDSESIISGDEGWESVASSYQSTSSSSDSRIFEKIQVPKQVSQYEPSKPSLLSTLFQKCSSTSIPYSKPSLFRDLCALSALDNEYDPLATELSESLHQNVLWQRQQHEHFCRPCQTQQSSTGFPSEYQDNFVTSPGYNGCGW</sequence>
<dbReference type="Proteomes" id="UP001479436">
    <property type="component" value="Unassembled WGS sequence"/>
</dbReference>
<proteinExistence type="predicted"/>
<comment type="caution">
    <text evidence="2">The sequence shown here is derived from an EMBL/GenBank/DDBJ whole genome shotgun (WGS) entry which is preliminary data.</text>
</comment>
<keyword evidence="3" id="KW-1185">Reference proteome</keyword>
<feature type="domain" description="Nitrogen regulatory protein areA GATA-like" evidence="1">
    <location>
        <begin position="31"/>
        <end position="58"/>
    </location>
</feature>
<evidence type="ECO:0000259" key="1">
    <source>
        <dbReference type="Pfam" id="PF08550"/>
    </source>
</evidence>
<organism evidence="2 3">
    <name type="scientific">Basidiobolus ranarum</name>
    <dbReference type="NCBI Taxonomy" id="34480"/>
    <lineage>
        <taxon>Eukaryota</taxon>
        <taxon>Fungi</taxon>
        <taxon>Fungi incertae sedis</taxon>
        <taxon>Zoopagomycota</taxon>
        <taxon>Entomophthoromycotina</taxon>
        <taxon>Basidiobolomycetes</taxon>
        <taxon>Basidiobolales</taxon>
        <taxon>Basidiobolaceae</taxon>
        <taxon>Basidiobolus</taxon>
    </lineage>
</organism>
<dbReference type="InterPro" id="IPR053043">
    <property type="entry name" value="Ras-cAMP_regulatory"/>
</dbReference>